<reference evidence="2" key="1">
    <citation type="journal article" date="2023" name="Mol. Phylogenet. Evol.">
        <title>Genome-scale phylogeny and comparative genomics of the fungal order Sordariales.</title>
        <authorList>
            <person name="Hensen N."/>
            <person name="Bonometti L."/>
            <person name="Westerberg I."/>
            <person name="Brannstrom I.O."/>
            <person name="Guillou S."/>
            <person name="Cros-Aarteil S."/>
            <person name="Calhoun S."/>
            <person name="Haridas S."/>
            <person name="Kuo A."/>
            <person name="Mondo S."/>
            <person name="Pangilinan J."/>
            <person name="Riley R."/>
            <person name="LaButti K."/>
            <person name="Andreopoulos B."/>
            <person name="Lipzen A."/>
            <person name="Chen C."/>
            <person name="Yan M."/>
            <person name="Daum C."/>
            <person name="Ng V."/>
            <person name="Clum A."/>
            <person name="Steindorff A."/>
            <person name="Ohm R.A."/>
            <person name="Martin F."/>
            <person name="Silar P."/>
            <person name="Natvig D.O."/>
            <person name="Lalanne C."/>
            <person name="Gautier V."/>
            <person name="Ament-Velasquez S.L."/>
            <person name="Kruys A."/>
            <person name="Hutchinson M.I."/>
            <person name="Powell A.J."/>
            <person name="Barry K."/>
            <person name="Miller A.N."/>
            <person name="Grigoriev I.V."/>
            <person name="Debuchy R."/>
            <person name="Gladieux P."/>
            <person name="Hiltunen Thoren M."/>
            <person name="Johannesson H."/>
        </authorList>
    </citation>
    <scope>NUCLEOTIDE SEQUENCE</scope>
    <source>
        <strain evidence="2">CBS 314.62</strain>
    </source>
</reference>
<dbReference type="AlphaFoldDB" id="A0AAE0X0V7"/>
<evidence type="ECO:0000256" key="1">
    <source>
        <dbReference type="SAM" id="MobiDB-lite"/>
    </source>
</evidence>
<evidence type="ECO:0000313" key="2">
    <source>
        <dbReference type="EMBL" id="KAK3682372.1"/>
    </source>
</evidence>
<feature type="region of interest" description="Disordered" evidence="1">
    <location>
        <begin position="1"/>
        <end position="29"/>
    </location>
</feature>
<feature type="compositionally biased region" description="Acidic residues" evidence="1">
    <location>
        <begin position="81"/>
        <end position="101"/>
    </location>
</feature>
<feature type="compositionally biased region" description="Gly residues" evidence="1">
    <location>
        <begin position="447"/>
        <end position="457"/>
    </location>
</feature>
<reference evidence="2" key="2">
    <citation type="submission" date="2023-06" db="EMBL/GenBank/DDBJ databases">
        <authorList>
            <consortium name="Lawrence Berkeley National Laboratory"/>
            <person name="Haridas S."/>
            <person name="Hensen N."/>
            <person name="Bonometti L."/>
            <person name="Westerberg I."/>
            <person name="Brannstrom I.O."/>
            <person name="Guillou S."/>
            <person name="Cros-Aarteil S."/>
            <person name="Calhoun S."/>
            <person name="Kuo A."/>
            <person name="Mondo S."/>
            <person name="Pangilinan J."/>
            <person name="Riley R."/>
            <person name="Labutti K."/>
            <person name="Andreopoulos B."/>
            <person name="Lipzen A."/>
            <person name="Chen C."/>
            <person name="Yanf M."/>
            <person name="Daum C."/>
            <person name="Ng V."/>
            <person name="Clum A."/>
            <person name="Steindorff A."/>
            <person name="Ohm R."/>
            <person name="Martin F."/>
            <person name="Silar P."/>
            <person name="Natvig D."/>
            <person name="Lalanne C."/>
            <person name="Gautier V."/>
            <person name="Ament-Velasquez S.L."/>
            <person name="Kruys A."/>
            <person name="Hutchinson M.I."/>
            <person name="Powell A.J."/>
            <person name="Barry K."/>
            <person name="Miller A.N."/>
            <person name="Grigoriev I.V."/>
            <person name="Debuchy R."/>
            <person name="Gladieux P."/>
            <person name="Thoren M.H."/>
            <person name="Johannesson H."/>
        </authorList>
    </citation>
    <scope>NUCLEOTIDE SEQUENCE</scope>
    <source>
        <strain evidence="2">CBS 314.62</strain>
    </source>
</reference>
<feature type="compositionally biased region" description="Basic and acidic residues" evidence="1">
    <location>
        <begin position="8"/>
        <end position="29"/>
    </location>
</feature>
<name>A0AAE0X0V7_9PEZI</name>
<sequence length="479" mass="52538">MFKRNKSRKDSEVSPRAPEVDGDARQADRIGRFGQLIFERGHNWFGRRRRSSTLGSSRYRDPTPHPNFRLQGTKADKNEDANEEEDGNENDGEDDDDDDADANFTPYLSTDNTTPPTTKDDKKALSAVIQSQGEDDEDPYMEESTKDRYKFHPKYRDFVKKKGVMVVHPTVPLPEPSCAVFDRVEQWLDAQPDLSSGPDTAEDSDTSLCPPPPHPANYHGEQAGLQTGQYGYDDLRSKQQPAGYGSKEPIASTESALRHHAEPFPIFPVIIGTPEQSDGVPSRTPSPWAGQDNPHVLWVRNNSDRSYRNSPYPSQRWEPQSPGSPPLPHRVHGTSTLDQGHRQQDPTAGLFAPSIPPLQALAKLSLDPSVRCFSEPTGKAADSYELSRTASAQPSGETPISAGNEDDETAAAAARPCAVVPSIAESLAREGLGPYSRRRPVQIADTGHGGSDPGGRGLDASAASSLRKMIEDMEARNFF</sequence>
<proteinExistence type="predicted"/>
<dbReference type="Proteomes" id="UP001270362">
    <property type="component" value="Unassembled WGS sequence"/>
</dbReference>
<feature type="region of interest" description="Disordered" evidence="1">
    <location>
        <begin position="429"/>
        <end position="463"/>
    </location>
</feature>
<dbReference type="EMBL" id="JAULSO010000005">
    <property type="protein sequence ID" value="KAK3682372.1"/>
    <property type="molecule type" value="Genomic_DNA"/>
</dbReference>
<organism evidence="2 3">
    <name type="scientific">Podospora appendiculata</name>
    <dbReference type="NCBI Taxonomy" id="314037"/>
    <lineage>
        <taxon>Eukaryota</taxon>
        <taxon>Fungi</taxon>
        <taxon>Dikarya</taxon>
        <taxon>Ascomycota</taxon>
        <taxon>Pezizomycotina</taxon>
        <taxon>Sordariomycetes</taxon>
        <taxon>Sordariomycetidae</taxon>
        <taxon>Sordariales</taxon>
        <taxon>Podosporaceae</taxon>
        <taxon>Podospora</taxon>
    </lineage>
</organism>
<comment type="caution">
    <text evidence="2">The sequence shown here is derived from an EMBL/GenBank/DDBJ whole genome shotgun (WGS) entry which is preliminary data.</text>
</comment>
<feature type="region of interest" description="Disordered" evidence="1">
    <location>
        <begin position="191"/>
        <end position="224"/>
    </location>
</feature>
<keyword evidence="3" id="KW-1185">Reference proteome</keyword>
<protein>
    <submittedName>
        <fullName evidence="2">Uncharacterized protein</fullName>
    </submittedName>
</protein>
<feature type="region of interest" description="Disordered" evidence="1">
    <location>
        <begin position="44"/>
        <end position="148"/>
    </location>
</feature>
<feature type="compositionally biased region" description="Polar residues" evidence="1">
    <location>
        <begin position="386"/>
        <end position="398"/>
    </location>
</feature>
<evidence type="ECO:0000313" key="3">
    <source>
        <dbReference type="Proteomes" id="UP001270362"/>
    </source>
</evidence>
<feature type="region of interest" description="Disordered" evidence="1">
    <location>
        <begin position="380"/>
        <end position="413"/>
    </location>
</feature>
<accession>A0AAE0X0V7</accession>
<feature type="region of interest" description="Disordered" evidence="1">
    <location>
        <begin position="271"/>
        <end position="353"/>
    </location>
</feature>
<gene>
    <name evidence="2" type="ORF">B0T22DRAFT_484442</name>
</gene>